<gene>
    <name evidence="3" type="ORF">HXX76_004194</name>
</gene>
<dbReference type="AlphaFoldDB" id="A0A835W5F3"/>
<proteinExistence type="predicted"/>
<name>A0A835W5F3_CHLIN</name>
<protein>
    <submittedName>
        <fullName evidence="3">Uncharacterized protein</fullName>
    </submittedName>
</protein>
<organism evidence="3 4">
    <name type="scientific">Chlamydomonas incerta</name>
    <dbReference type="NCBI Taxonomy" id="51695"/>
    <lineage>
        <taxon>Eukaryota</taxon>
        <taxon>Viridiplantae</taxon>
        <taxon>Chlorophyta</taxon>
        <taxon>core chlorophytes</taxon>
        <taxon>Chlorophyceae</taxon>
        <taxon>CS clade</taxon>
        <taxon>Chlamydomonadales</taxon>
        <taxon>Chlamydomonadaceae</taxon>
        <taxon>Chlamydomonas</taxon>
    </lineage>
</organism>
<dbReference type="EMBL" id="JAEHOC010000007">
    <property type="protein sequence ID" value="KAG2440080.1"/>
    <property type="molecule type" value="Genomic_DNA"/>
</dbReference>
<keyword evidence="2" id="KW-0732">Signal</keyword>
<dbReference type="Proteomes" id="UP000650467">
    <property type="component" value="Unassembled WGS sequence"/>
</dbReference>
<dbReference type="OrthoDB" id="10543246at2759"/>
<evidence type="ECO:0000313" key="4">
    <source>
        <dbReference type="Proteomes" id="UP000650467"/>
    </source>
</evidence>
<keyword evidence="4" id="KW-1185">Reference proteome</keyword>
<feature type="compositionally biased region" description="Polar residues" evidence="1">
    <location>
        <begin position="77"/>
        <end position="89"/>
    </location>
</feature>
<reference evidence="3" key="1">
    <citation type="journal article" date="2020" name="bioRxiv">
        <title>Comparative genomics of Chlamydomonas.</title>
        <authorList>
            <person name="Craig R.J."/>
            <person name="Hasan A.R."/>
            <person name="Ness R.W."/>
            <person name="Keightley P.D."/>
        </authorList>
    </citation>
    <scope>NUCLEOTIDE SEQUENCE</scope>
    <source>
        <strain evidence="3">SAG 7.73</strain>
    </source>
</reference>
<evidence type="ECO:0000256" key="2">
    <source>
        <dbReference type="SAM" id="SignalP"/>
    </source>
</evidence>
<feature type="chain" id="PRO_5033022134" evidence="2">
    <location>
        <begin position="41"/>
        <end position="113"/>
    </location>
</feature>
<comment type="caution">
    <text evidence="3">The sequence shown here is derived from an EMBL/GenBank/DDBJ whole genome shotgun (WGS) entry which is preliminary data.</text>
</comment>
<feature type="signal peptide" evidence="2">
    <location>
        <begin position="1"/>
        <end position="40"/>
    </location>
</feature>
<sequence length="113" mass="11557">MAMPATSSGPCSRRPQQAAWLLLALVAALVLLSGPHAGAAAAALPAWPLPRPLMAAQAHANTIGAAGGSSSSGMGRQLQQAGYTVTGSVKTPRRSFSYKASQPGLRHGRRSQQ</sequence>
<accession>A0A835W5F3</accession>
<feature type="region of interest" description="Disordered" evidence="1">
    <location>
        <begin position="64"/>
        <end position="113"/>
    </location>
</feature>
<evidence type="ECO:0000256" key="1">
    <source>
        <dbReference type="SAM" id="MobiDB-lite"/>
    </source>
</evidence>
<evidence type="ECO:0000313" key="3">
    <source>
        <dbReference type="EMBL" id="KAG2440080.1"/>
    </source>
</evidence>